<feature type="compositionally biased region" description="Basic and acidic residues" evidence="1">
    <location>
        <begin position="300"/>
        <end position="310"/>
    </location>
</feature>
<feature type="compositionally biased region" description="Acidic residues" evidence="1">
    <location>
        <begin position="345"/>
        <end position="365"/>
    </location>
</feature>
<feature type="domain" description="DUF4378" evidence="2">
    <location>
        <begin position="472"/>
        <end position="547"/>
    </location>
</feature>
<evidence type="ECO:0000259" key="2">
    <source>
        <dbReference type="Pfam" id="PF14309"/>
    </source>
</evidence>
<dbReference type="GeneID" id="113697012"/>
<evidence type="ECO:0000313" key="4">
    <source>
        <dbReference type="RefSeq" id="XP_027072227.1"/>
    </source>
</evidence>
<evidence type="ECO:0000256" key="1">
    <source>
        <dbReference type="SAM" id="MobiDB-lite"/>
    </source>
</evidence>
<feature type="region of interest" description="Disordered" evidence="1">
    <location>
        <begin position="280"/>
        <end position="365"/>
    </location>
</feature>
<protein>
    <recommendedName>
        <fullName evidence="2">DUF4378 domain-containing protein</fullName>
    </recommendedName>
</protein>
<evidence type="ECO:0000313" key="3">
    <source>
        <dbReference type="Proteomes" id="UP001652660"/>
    </source>
</evidence>
<proteinExistence type="predicted"/>
<dbReference type="PANTHER" id="PTHR33623">
    <property type="entry name" value="OS04G0572500 PROTEIN"/>
    <property type="match status" value="1"/>
</dbReference>
<feature type="region of interest" description="Disordered" evidence="1">
    <location>
        <begin position="216"/>
        <end position="240"/>
    </location>
</feature>
<keyword evidence="3" id="KW-1185">Reference proteome</keyword>
<dbReference type="InterPro" id="IPR025486">
    <property type="entry name" value="DUF4378"/>
</dbReference>
<feature type="compositionally biased region" description="Polar residues" evidence="1">
    <location>
        <begin position="280"/>
        <end position="298"/>
    </location>
</feature>
<feature type="region of interest" description="Disordered" evidence="1">
    <location>
        <begin position="403"/>
        <end position="427"/>
    </location>
</feature>
<dbReference type="PANTHER" id="PTHR33623:SF5">
    <property type="entry name" value="HISTONE-LYSINE N-METHYLTRANSFERASE SETD1B-LIKE PROTEIN"/>
    <property type="match status" value="1"/>
</dbReference>
<feature type="compositionally biased region" description="Acidic residues" evidence="1">
    <location>
        <begin position="405"/>
        <end position="426"/>
    </location>
</feature>
<dbReference type="RefSeq" id="XP_027072227.1">
    <property type="nucleotide sequence ID" value="XM_027216426.2"/>
</dbReference>
<dbReference type="Pfam" id="PF14309">
    <property type="entry name" value="DUF4378"/>
    <property type="match status" value="1"/>
</dbReference>
<dbReference type="Proteomes" id="UP001652660">
    <property type="component" value="Chromosome 6e"/>
</dbReference>
<accession>A0A6P6T2J3</accession>
<dbReference type="OrthoDB" id="1918879at2759"/>
<reference evidence="4" key="2">
    <citation type="submission" date="2025-08" db="UniProtKB">
        <authorList>
            <consortium name="RefSeq"/>
        </authorList>
    </citation>
    <scope>IDENTIFICATION</scope>
    <source>
        <tissue evidence="4">Leaves</tissue>
    </source>
</reference>
<reference evidence="3" key="1">
    <citation type="journal article" date="2025" name="Foods">
        <title>Unveiling the Microbial Signatures of Arabica Coffee Cherries: Insights into Ripeness Specific Diversity, Functional Traits, and Implications for Quality and Safety.</title>
        <authorList>
            <consortium name="RefSeq"/>
            <person name="Tenea G.N."/>
            <person name="Cifuentes V."/>
            <person name="Reyes P."/>
            <person name="Cevallos-Vallejos M."/>
        </authorList>
    </citation>
    <scope>NUCLEOTIDE SEQUENCE [LARGE SCALE GENOMIC DNA]</scope>
</reference>
<gene>
    <name evidence="4" type="primary">LOC113697012</name>
</gene>
<organism evidence="3 4">
    <name type="scientific">Coffea arabica</name>
    <name type="common">Arabian coffee</name>
    <dbReference type="NCBI Taxonomy" id="13443"/>
    <lineage>
        <taxon>Eukaryota</taxon>
        <taxon>Viridiplantae</taxon>
        <taxon>Streptophyta</taxon>
        <taxon>Embryophyta</taxon>
        <taxon>Tracheophyta</taxon>
        <taxon>Spermatophyta</taxon>
        <taxon>Magnoliopsida</taxon>
        <taxon>eudicotyledons</taxon>
        <taxon>Gunneridae</taxon>
        <taxon>Pentapetalae</taxon>
        <taxon>asterids</taxon>
        <taxon>lamiids</taxon>
        <taxon>Gentianales</taxon>
        <taxon>Rubiaceae</taxon>
        <taxon>Ixoroideae</taxon>
        <taxon>Gardenieae complex</taxon>
        <taxon>Bertiereae - Coffeeae clade</taxon>
        <taxon>Coffeeae</taxon>
        <taxon>Coffea</taxon>
    </lineage>
</organism>
<feature type="region of interest" description="Disordered" evidence="1">
    <location>
        <begin position="126"/>
        <end position="147"/>
    </location>
</feature>
<name>A0A6P6T2J3_COFAR</name>
<sequence length="553" mass="63060">MAAQKHLHELLKEDQEPFHLTKYIADRRCLLKTSNNPPPKTASTSLQLKKGKPIIETRAVNKSNLCRHACFLSFHGSPVDVRMSPFLDLHPSPAKSPCRRNQTSTVFLHVPARTAALLLEAAMRIQKPQPSSSSSSSSLAKPKSHQVRNKGLGLFSSILKKLKDRNKNKKVGIRDAEFKIPRKSDAKMEENVAAMESTNIEVGAFSCSCNNSRLSSAGWSESNEDNKSLDMETSTSGCRSEEDLNDHEMVFVAQQSLNGACASCDNLFCSSPFRFSLQRSPSFGGSRTPDFSSPTASPSRRKEEDKKNNKYEGNGYENSAKLKLEEEEEDEKEQCSPVSVLDPPFQDEDEEDEDRGEEDEEEDYDLECSFAIVQKAKEQLLYKLRRFEKLAELDPVELEKRMMEQLDDDDDDEDENEEERAEEEEKCMENDLLPLYRGCSLESFVSDVCRKSSLPNRRKIPADMKRLVSDLISEEKREIKSSENKEIVVGRVCKKLDSWKEVESNTIDMMVELDFRTEFDLWKRFQEQREETALEIEIAIFGFLVDEILEELP</sequence>
<dbReference type="AlphaFoldDB" id="A0A6P6T2J3"/>